<accession>A0A1I7ZDC1</accession>
<name>A0A1I7ZDC1_9BILA</name>
<dbReference type="InterPro" id="IPR011765">
    <property type="entry name" value="Pept_M16_N"/>
</dbReference>
<dbReference type="Gene3D" id="3.30.830.10">
    <property type="entry name" value="Metalloenzyme, LuxS/M16 peptidase-like"/>
    <property type="match status" value="2"/>
</dbReference>
<comment type="subcellular location">
    <subcellularLocation>
        <location evidence="1">Mitochondrion</location>
    </subcellularLocation>
</comment>
<dbReference type="PANTHER" id="PTHR11851:SF143">
    <property type="entry name" value="CYTOCHROME B-C1 COMPLEX SUBUNIT 1, MITOCHONDRIAL"/>
    <property type="match status" value="1"/>
</dbReference>
<proteinExistence type="predicted"/>
<evidence type="ECO:0000313" key="6">
    <source>
        <dbReference type="WBParaSite" id="L893_g25393.t1"/>
    </source>
</evidence>
<evidence type="ECO:0000259" key="3">
    <source>
        <dbReference type="Pfam" id="PF00675"/>
    </source>
</evidence>
<protein>
    <submittedName>
        <fullName evidence="6">Mitochondrial-processing peptidase subunit beta</fullName>
    </submittedName>
</protein>
<dbReference type="Pfam" id="PF00675">
    <property type="entry name" value="Peptidase_M16"/>
    <property type="match status" value="1"/>
</dbReference>
<dbReference type="Proteomes" id="UP000095287">
    <property type="component" value="Unplaced"/>
</dbReference>
<dbReference type="PANTHER" id="PTHR11851">
    <property type="entry name" value="METALLOPROTEASE"/>
    <property type="match status" value="1"/>
</dbReference>
<dbReference type="InterPro" id="IPR050361">
    <property type="entry name" value="MPP/UQCRC_Complex"/>
</dbReference>
<evidence type="ECO:0000256" key="2">
    <source>
        <dbReference type="ARBA" id="ARBA00023128"/>
    </source>
</evidence>
<dbReference type="FunFam" id="3.30.830.10:FF:000001">
    <property type="entry name" value="Mitochondrial-processing peptidase subunit beta, mitochondrial"/>
    <property type="match status" value="1"/>
</dbReference>
<dbReference type="InterPro" id="IPR007863">
    <property type="entry name" value="Peptidase_M16_C"/>
</dbReference>
<reference evidence="6" key="1">
    <citation type="submission" date="2016-11" db="UniProtKB">
        <authorList>
            <consortium name="WormBaseParasite"/>
        </authorList>
    </citation>
    <scope>IDENTIFICATION</scope>
</reference>
<evidence type="ECO:0000256" key="1">
    <source>
        <dbReference type="ARBA" id="ARBA00004173"/>
    </source>
</evidence>
<dbReference type="InterPro" id="IPR011249">
    <property type="entry name" value="Metalloenz_LuxS/M16"/>
</dbReference>
<organism evidence="5 6">
    <name type="scientific">Steinernema glaseri</name>
    <dbReference type="NCBI Taxonomy" id="37863"/>
    <lineage>
        <taxon>Eukaryota</taxon>
        <taxon>Metazoa</taxon>
        <taxon>Ecdysozoa</taxon>
        <taxon>Nematoda</taxon>
        <taxon>Chromadorea</taxon>
        <taxon>Rhabditida</taxon>
        <taxon>Tylenchina</taxon>
        <taxon>Panagrolaimomorpha</taxon>
        <taxon>Strongyloidoidea</taxon>
        <taxon>Steinernematidae</taxon>
        <taxon>Steinernema</taxon>
    </lineage>
</organism>
<dbReference type="Pfam" id="PF05193">
    <property type="entry name" value="Peptidase_M16_C"/>
    <property type="match status" value="1"/>
</dbReference>
<sequence length="470" mass="51802">MALRFISGSANSGPMRAAVRSFSAAAREVLQNAPESEVSTLKNGLRVASQPTASGTATVGVWIDSGSRYENDGNNGVATFLEHMIYKGTGKRTQAQLESELGKIGASLNSFTSREHTAYYAQCPTSEVEKTVDILADVLRNSKFDDAAIEAERNVLLRKMQEAEENIQEVVFDNMHAAAFQGTPLARSPLGTTEAIKEITRRDITEFAEDHYKPVRMVISGAGGVSHEQLTQLAEKYFGDLPNEYERKVPTVGGIRFTGSEYRYRNDNIPHMYGALAVEGVGLGHPDSLPLQVASTLVGQWDVTHAASTNAPSRLAQKVSTDPELFSYESFSLNYKDTGLFGIYFVLAGSALEDATTIVRRFQREWKHLTSGVTDVEVDRAKAQLKTILFRSMEGTTAKADSNARQVLYSGKLKTGSELIQEIDRIDAAAVREAMSRNVYDRDIVCAGVGRTEAWPNYSHLRYGMSWWRL</sequence>
<dbReference type="AlphaFoldDB" id="A0A1I7ZDC1"/>
<dbReference type="WBParaSite" id="L893_g25393.t1">
    <property type="protein sequence ID" value="L893_g25393.t1"/>
    <property type="gene ID" value="L893_g25393"/>
</dbReference>
<dbReference type="GO" id="GO:0005739">
    <property type="term" value="C:mitochondrion"/>
    <property type="evidence" value="ECO:0007669"/>
    <property type="project" value="UniProtKB-SubCell"/>
</dbReference>
<evidence type="ECO:0000313" key="5">
    <source>
        <dbReference type="Proteomes" id="UP000095287"/>
    </source>
</evidence>
<evidence type="ECO:0000259" key="4">
    <source>
        <dbReference type="Pfam" id="PF05193"/>
    </source>
</evidence>
<dbReference type="GO" id="GO:0046872">
    <property type="term" value="F:metal ion binding"/>
    <property type="evidence" value="ECO:0007669"/>
    <property type="project" value="InterPro"/>
</dbReference>
<keyword evidence="5" id="KW-1185">Reference proteome</keyword>
<dbReference type="SUPFAM" id="SSF63411">
    <property type="entry name" value="LuxS/MPP-like metallohydrolase"/>
    <property type="match status" value="2"/>
</dbReference>
<keyword evidence="2" id="KW-0496">Mitochondrion</keyword>
<feature type="domain" description="Peptidase M16 C-terminal" evidence="4">
    <location>
        <begin position="199"/>
        <end position="385"/>
    </location>
</feature>
<dbReference type="FunFam" id="3.30.830.10:FF:000008">
    <property type="entry name" value="Mitochondrial-processing peptidase subunit beta"/>
    <property type="match status" value="1"/>
</dbReference>
<feature type="domain" description="Peptidase M16 N-terminal" evidence="3">
    <location>
        <begin position="46"/>
        <end position="192"/>
    </location>
</feature>